<evidence type="ECO:0000313" key="3">
    <source>
        <dbReference type="EMBL" id="SFB43688.1"/>
    </source>
</evidence>
<feature type="domain" description="UspA" evidence="2">
    <location>
        <begin position="1"/>
        <end position="142"/>
    </location>
</feature>
<dbReference type="CDD" id="cd00293">
    <property type="entry name" value="USP-like"/>
    <property type="match status" value="1"/>
</dbReference>
<dbReference type="RefSeq" id="WP_092898419.1">
    <property type="nucleotide sequence ID" value="NZ_FOKK01000010.1"/>
</dbReference>
<dbReference type="SUPFAM" id="SSF52402">
    <property type="entry name" value="Adenine nucleotide alpha hydrolases-like"/>
    <property type="match status" value="2"/>
</dbReference>
<sequence length="274" mass="30680">MKKILVPFDFSSYSLAALKTAQKISAKSDAEILCVTVIPSEVDWELLSDEAKKNYPDLIEEFEEAQQVLPDYILKIAPAKAPIRQIVRIGVPNELILRVAQEENPDLLVLGAYGKGYIEGNFIGSNLQKVLRKANCPVLAVKEPLNGNDFRKVAFASNFEPKSKVAFEKIKPLIKLFKSTVHLLFVNIPAHFTSTQEITSRMNLFKKGHEELTCHQHIFNDSEVEKGMIAFAETKNIKWIILVTGDHSHAPAYIVETTETLIFKSDLGVLSVKS</sequence>
<dbReference type="PRINTS" id="PR01438">
    <property type="entry name" value="UNVRSLSTRESS"/>
</dbReference>
<dbReference type="InterPro" id="IPR006016">
    <property type="entry name" value="UspA"/>
</dbReference>
<name>A0A1I1B4N9_9BACT</name>
<protein>
    <submittedName>
        <fullName evidence="3">Nucleotide-binding universal stress protein, UspA family</fullName>
    </submittedName>
</protein>
<dbReference type="OrthoDB" id="1522603at2"/>
<evidence type="ECO:0000256" key="1">
    <source>
        <dbReference type="ARBA" id="ARBA00008791"/>
    </source>
</evidence>
<organism evidence="3 4">
    <name type="scientific">Algoriphagus aquimarinus</name>
    <dbReference type="NCBI Taxonomy" id="237018"/>
    <lineage>
        <taxon>Bacteria</taxon>
        <taxon>Pseudomonadati</taxon>
        <taxon>Bacteroidota</taxon>
        <taxon>Cytophagia</taxon>
        <taxon>Cytophagales</taxon>
        <taxon>Cyclobacteriaceae</taxon>
        <taxon>Algoriphagus</taxon>
    </lineage>
</organism>
<proteinExistence type="inferred from homology"/>
<dbReference type="PANTHER" id="PTHR46268">
    <property type="entry name" value="STRESS RESPONSE PROTEIN NHAX"/>
    <property type="match status" value="1"/>
</dbReference>
<comment type="similarity">
    <text evidence="1">Belongs to the universal stress protein A family.</text>
</comment>
<dbReference type="AlphaFoldDB" id="A0A1I1B4N9"/>
<reference evidence="3 4" key="1">
    <citation type="submission" date="2016-10" db="EMBL/GenBank/DDBJ databases">
        <authorList>
            <person name="de Groot N.N."/>
        </authorList>
    </citation>
    <scope>NUCLEOTIDE SEQUENCE [LARGE SCALE GENOMIC DNA]</scope>
    <source>
        <strain evidence="3 4">DSM 23399</strain>
    </source>
</reference>
<evidence type="ECO:0000259" key="2">
    <source>
        <dbReference type="Pfam" id="PF00582"/>
    </source>
</evidence>
<gene>
    <name evidence="3" type="ORF">SAMN04489723_11068</name>
</gene>
<accession>A0A1I1B4N9</accession>
<keyword evidence="4" id="KW-1185">Reference proteome</keyword>
<dbReference type="Gene3D" id="3.40.50.12370">
    <property type="match status" value="1"/>
</dbReference>
<dbReference type="Proteomes" id="UP000198790">
    <property type="component" value="Unassembled WGS sequence"/>
</dbReference>
<dbReference type="EMBL" id="FOKK01000010">
    <property type="protein sequence ID" value="SFB43688.1"/>
    <property type="molecule type" value="Genomic_DNA"/>
</dbReference>
<dbReference type="Pfam" id="PF00582">
    <property type="entry name" value="Usp"/>
    <property type="match status" value="1"/>
</dbReference>
<dbReference type="InterPro" id="IPR006015">
    <property type="entry name" value="Universal_stress_UspA"/>
</dbReference>
<evidence type="ECO:0000313" key="4">
    <source>
        <dbReference type="Proteomes" id="UP000198790"/>
    </source>
</evidence>
<dbReference type="PANTHER" id="PTHR46268:SF6">
    <property type="entry name" value="UNIVERSAL STRESS PROTEIN UP12"/>
    <property type="match status" value="1"/>
</dbReference>